<dbReference type="AlphaFoldDB" id="A0A131YIF6"/>
<protein>
    <submittedName>
        <fullName evidence="7">Uncharacterized protein</fullName>
    </submittedName>
</protein>
<evidence type="ECO:0000256" key="1">
    <source>
        <dbReference type="ARBA" id="ARBA00004141"/>
    </source>
</evidence>
<proteinExistence type="inferred from homology"/>
<evidence type="ECO:0000256" key="2">
    <source>
        <dbReference type="ARBA" id="ARBA00007262"/>
    </source>
</evidence>
<dbReference type="Gene3D" id="6.10.110.10">
    <property type="match status" value="1"/>
</dbReference>
<dbReference type="InterPro" id="IPR009311">
    <property type="entry name" value="IFI6/IFI27-like"/>
</dbReference>
<keyword evidence="5 6" id="KW-0472">Membrane</keyword>
<comment type="subcellular location">
    <subcellularLocation>
        <location evidence="1">Membrane</location>
        <topology evidence="1">Multi-pass membrane protein</topology>
    </subcellularLocation>
</comment>
<evidence type="ECO:0000313" key="7">
    <source>
        <dbReference type="EMBL" id="JAP77721.1"/>
    </source>
</evidence>
<evidence type="ECO:0000256" key="4">
    <source>
        <dbReference type="ARBA" id="ARBA00022989"/>
    </source>
</evidence>
<feature type="transmembrane region" description="Helical" evidence="6">
    <location>
        <begin position="6"/>
        <end position="24"/>
    </location>
</feature>
<evidence type="ECO:0000256" key="3">
    <source>
        <dbReference type="ARBA" id="ARBA00022692"/>
    </source>
</evidence>
<dbReference type="Pfam" id="PF06140">
    <property type="entry name" value="Ifi-6-16"/>
    <property type="match status" value="1"/>
</dbReference>
<comment type="similarity">
    <text evidence="2">Belongs to the IFI6/IFI27 family.</text>
</comment>
<name>A0A131YIF6_RHIAP</name>
<evidence type="ECO:0000256" key="6">
    <source>
        <dbReference type="SAM" id="Phobius"/>
    </source>
</evidence>
<dbReference type="InterPro" id="IPR038213">
    <property type="entry name" value="IFI6/IFI27-like_sf"/>
</dbReference>
<accession>A0A131YIF6</accession>
<dbReference type="EMBL" id="GEDV01010836">
    <property type="protein sequence ID" value="JAP77721.1"/>
    <property type="molecule type" value="Transcribed_RNA"/>
</dbReference>
<sequence>MGLISFIVSLVIGYYATFVPAWALRTAGFGSTGVRPKTLAASYQAKYKGVVPRNSIFATFQQWGMTGVPPFVTSVSFFVGNRLAAWIF</sequence>
<dbReference type="GO" id="GO:0016020">
    <property type="term" value="C:membrane"/>
    <property type="evidence" value="ECO:0007669"/>
    <property type="project" value="UniProtKB-SubCell"/>
</dbReference>
<evidence type="ECO:0000256" key="5">
    <source>
        <dbReference type="ARBA" id="ARBA00023136"/>
    </source>
</evidence>
<organism evidence="7">
    <name type="scientific">Rhipicephalus appendiculatus</name>
    <name type="common">Brown ear tick</name>
    <dbReference type="NCBI Taxonomy" id="34631"/>
    <lineage>
        <taxon>Eukaryota</taxon>
        <taxon>Metazoa</taxon>
        <taxon>Ecdysozoa</taxon>
        <taxon>Arthropoda</taxon>
        <taxon>Chelicerata</taxon>
        <taxon>Arachnida</taxon>
        <taxon>Acari</taxon>
        <taxon>Parasitiformes</taxon>
        <taxon>Ixodida</taxon>
        <taxon>Ixodoidea</taxon>
        <taxon>Ixodidae</taxon>
        <taxon>Rhipicephalinae</taxon>
        <taxon>Rhipicephalus</taxon>
        <taxon>Rhipicephalus</taxon>
    </lineage>
</organism>
<reference evidence="7" key="1">
    <citation type="journal article" date="2016" name="Ticks Tick Borne Dis.">
        <title>De novo assembly and annotation of the salivary gland transcriptome of Rhipicephalus appendiculatus male and female ticks during blood feeding.</title>
        <authorList>
            <person name="de Castro M.H."/>
            <person name="de Klerk D."/>
            <person name="Pienaar R."/>
            <person name="Latif A.A."/>
            <person name="Rees D.J."/>
            <person name="Mans B.J."/>
        </authorList>
    </citation>
    <scope>NUCLEOTIDE SEQUENCE</scope>
    <source>
        <tissue evidence="7">Salivary glands</tissue>
    </source>
</reference>
<keyword evidence="3 6" id="KW-0812">Transmembrane</keyword>
<keyword evidence="4 6" id="KW-1133">Transmembrane helix</keyword>